<dbReference type="Pfam" id="PF07002">
    <property type="entry name" value="Copine"/>
    <property type="match status" value="1"/>
</dbReference>
<keyword evidence="3" id="KW-0539">Nucleus</keyword>
<accession>A0AAV2ZBT8</accession>
<dbReference type="PANTHER" id="PTHR45751">
    <property type="entry name" value="COPINE FAMILY PROTEIN 1"/>
    <property type="match status" value="1"/>
</dbReference>
<dbReference type="InterPro" id="IPR005172">
    <property type="entry name" value="CRC"/>
</dbReference>
<dbReference type="GO" id="GO:0005634">
    <property type="term" value="C:nucleus"/>
    <property type="evidence" value="ECO:0007669"/>
    <property type="project" value="UniProtKB-SubCell"/>
</dbReference>
<feature type="compositionally biased region" description="Basic residues" evidence="4">
    <location>
        <begin position="603"/>
        <end position="613"/>
    </location>
</feature>
<feature type="region of interest" description="Disordered" evidence="4">
    <location>
        <begin position="785"/>
        <end position="813"/>
    </location>
</feature>
<dbReference type="PANTHER" id="PTHR45751:SF11">
    <property type="entry name" value="COPINE FAMILY PROTEIN 2"/>
    <property type="match status" value="1"/>
</dbReference>
<dbReference type="Pfam" id="PF03638">
    <property type="entry name" value="TCR"/>
    <property type="match status" value="3"/>
</dbReference>
<feature type="region of interest" description="Disordered" evidence="4">
    <location>
        <begin position="277"/>
        <end position="322"/>
    </location>
</feature>
<dbReference type="PROSITE" id="PS51634">
    <property type="entry name" value="CRC"/>
    <property type="match status" value="2"/>
</dbReference>
<evidence type="ECO:0000256" key="3">
    <source>
        <dbReference type="ARBA" id="ARBA00023242"/>
    </source>
</evidence>
<comment type="subcellular location">
    <subcellularLocation>
        <location evidence="1">Nucleus</location>
    </subcellularLocation>
</comment>
<feature type="region of interest" description="Disordered" evidence="4">
    <location>
        <begin position="744"/>
        <end position="765"/>
    </location>
</feature>
<protein>
    <recommendedName>
        <fullName evidence="5">CRC domain-containing protein</fullName>
    </recommendedName>
</protein>
<feature type="domain" description="CRC" evidence="5">
    <location>
        <begin position="467"/>
        <end position="576"/>
    </location>
</feature>
<dbReference type="InterPro" id="IPR033467">
    <property type="entry name" value="Tesmin/TSO1-like_CXC"/>
</dbReference>
<dbReference type="GO" id="GO:0004842">
    <property type="term" value="F:ubiquitin-protein transferase activity"/>
    <property type="evidence" value="ECO:0007669"/>
    <property type="project" value="TreeGrafter"/>
</dbReference>
<dbReference type="SMART" id="SM00327">
    <property type="entry name" value="VWA"/>
    <property type="match status" value="1"/>
</dbReference>
<feature type="compositionally biased region" description="Polar residues" evidence="4">
    <location>
        <begin position="744"/>
        <end position="753"/>
    </location>
</feature>
<dbReference type="Proteomes" id="UP001146120">
    <property type="component" value="Unassembled WGS sequence"/>
</dbReference>
<keyword evidence="7" id="KW-1185">Reference proteome</keyword>
<gene>
    <name evidence="6" type="ORF">N0F65_006622</name>
</gene>
<feature type="compositionally biased region" description="Polar residues" evidence="4">
    <location>
        <begin position="617"/>
        <end position="628"/>
    </location>
</feature>
<sequence length="831" mass="90771">MGKQTEYADMNAHRQQRPAATGPPMARLVNSFKPIPDRYETLAEVQADLRKAGLESSNLVIGIDFTKSNQWTGERSFQGRCLHDIDPNGLVLNPYQSVISVIGRVLEPFDDDNIIPAFGFGDLQTKGDRCFPFVEGRGCHGFSEVMQVYNRITPSLKLSGPTNFAPVIHETIEAVRREGGYHILVIIADGQVTNEDQTRNAIVEASYFPISIIMVGVGDGPWDMMKEFDDMLPARRFDNFQFVEYNSVMQLNRKNPEAGFAIMALMEIPEAADAVRKEAAEHTSVSSTPVVASERKRGRAKSTEQSHSSASASGAPTPTRRRGCNCKKSGCLKLYCECFAGNMRCGDRCQCVGCKNREHNRLEIAHAIQAIEKRTQKSFRSPIAVARKLEKLRTTPTATGPPATSLSGTTSMFSPEAVEAQSMATLQPREACTCAGGICTSDCACLSRFGRCTASCPCSGCPFQQEKPKRCSCKKSNCLKLYCECLTAQGYCDERCNCEGCKNRPESQAERERAISAILERNPLAFQPKVANGSSQHLRGCNCRKSNCMKNYCECHQAGVACTSRCACHQCRNTEAFVSAKKMLVFSTPDSKQQAHSLEHQHQRGKGTKRALRKASIETSPQVSQPFTPQTAYQLSPLELLSRSAPPAAHHAPAQGAMQTSGGMGFHTVSAKASGHFTKRKQLKLTARAPFLERIEEAATAMPVTATLPPVEASLDADFNDPEASLSRMCRSLLHAAMAVDTSVGSANSSQREVTPGVHSPSTAEVAAAGCLSPDTEKLMCGEDMETPVSHDDSSDPASSGQRSHRSQQRHAALQERVVLQEFSVWLRNMT</sequence>
<proteinExistence type="inferred from homology"/>
<evidence type="ECO:0000256" key="1">
    <source>
        <dbReference type="ARBA" id="ARBA00004123"/>
    </source>
</evidence>
<evidence type="ECO:0000256" key="4">
    <source>
        <dbReference type="SAM" id="MobiDB-lite"/>
    </source>
</evidence>
<dbReference type="EMBL" id="DAKRPA010000026">
    <property type="protein sequence ID" value="DBA02832.1"/>
    <property type="molecule type" value="Genomic_DNA"/>
</dbReference>
<dbReference type="InterPro" id="IPR052079">
    <property type="entry name" value="E3_ligase/Copine_domain"/>
</dbReference>
<evidence type="ECO:0000256" key="2">
    <source>
        <dbReference type="ARBA" id="ARBA00007267"/>
    </source>
</evidence>
<dbReference type="SUPFAM" id="SSF53300">
    <property type="entry name" value="vWA-like"/>
    <property type="match status" value="1"/>
</dbReference>
<comment type="caution">
    <text evidence="6">The sequence shown here is derived from an EMBL/GenBank/DDBJ whole genome shotgun (WGS) entry which is preliminary data.</text>
</comment>
<reference evidence="6" key="1">
    <citation type="submission" date="2022-11" db="EMBL/GenBank/DDBJ databases">
        <authorList>
            <person name="Morgan W.R."/>
            <person name="Tartar A."/>
        </authorList>
    </citation>
    <scope>NUCLEOTIDE SEQUENCE</scope>
    <source>
        <strain evidence="6">ARSEF 373</strain>
    </source>
</reference>
<evidence type="ECO:0000259" key="5">
    <source>
        <dbReference type="PROSITE" id="PS51634"/>
    </source>
</evidence>
<dbReference type="InterPro" id="IPR010734">
    <property type="entry name" value="Copine_C"/>
</dbReference>
<feature type="domain" description="CRC" evidence="5">
    <location>
        <begin position="320"/>
        <end position="466"/>
    </location>
</feature>
<evidence type="ECO:0000313" key="7">
    <source>
        <dbReference type="Proteomes" id="UP001146120"/>
    </source>
</evidence>
<reference evidence="6" key="2">
    <citation type="journal article" date="2023" name="Microbiol Resour">
        <title>Decontamination and Annotation of the Draft Genome Sequence of the Oomycete Lagenidium giganteum ARSEF 373.</title>
        <authorList>
            <person name="Morgan W.R."/>
            <person name="Tartar A."/>
        </authorList>
    </citation>
    <scope>NUCLEOTIDE SEQUENCE</scope>
    <source>
        <strain evidence="6">ARSEF 373</strain>
    </source>
</reference>
<name>A0AAV2ZBT8_9STRA</name>
<dbReference type="AlphaFoldDB" id="A0AAV2ZBT8"/>
<feature type="region of interest" description="Disordered" evidence="4">
    <location>
        <begin position="645"/>
        <end position="669"/>
    </location>
</feature>
<dbReference type="InterPro" id="IPR002035">
    <property type="entry name" value="VWF_A"/>
</dbReference>
<feature type="compositionally biased region" description="Low complexity" evidence="4">
    <location>
        <begin position="303"/>
        <end position="315"/>
    </location>
</feature>
<comment type="similarity">
    <text evidence="2">Belongs to the lin-54 family.</text>
</comment>
<organism evidence="6 7">
    <name type="scientific">Lagenidium giganteum</name>
    <dbReference type="NCBI Taxonomy" id="4803"/>
    <lineage>
        <taxon>Eukaryota</taxon>
        <taxon>Sar</taxon>
        <taxon>Stramenopiles</taxon>
        <taxon>Oomycota</taxon>
        <taxon>Peronosporomycetes</taxon>
        <taxon>Pythiales</taxon>
        <taxon>Pythiaceae</taxon>
    </lineage>
</organism>
<dbReference type="InterPro" id="IPR036465">
    <property type="entry name" value="vWFA_dom_sf"/>
</dbReference>
<dbReference type="SMART" id="SM01114">
    <property type="entry name" value="CXC"/>
    <property type="match status" value="3"/>
</dbReference>
<evidence type="ECO:0000313" key="6">
    <source>
        <dbReference type="EMBL" id="DBA02832.1"/>
    </source>
</evidence>
<feature type="region of interest" description="Disordered" evidence="4">
    <location>
        <begin position="589"/>
        <end position="628"/>
    </location>
</feature>
<dbReference type="GO" id="GO:0016567">
    <property type="term" value="P:protein ubiquitination"/>
    <property type="evidence" value="ECO:0007669"/>
    <property type="project" value="TreeGrafter"/>
</dbReference>
<feature type="compositionally biased region" description="Low complexity" evidence="4">
    <location>
        <begin position="645"/>
        <end position="654"/>
    </location>
</feature>
<feature type="region of interest" description="Disordered" evidence="4">
    <location>
        <begin position="1"/>
        <end position="26"/>
    </location>
</feature>